<dbReference type="AlphaFoldDB" id="A0A4R5QA57"/>
<evidence type="ECO:0000313" key="7">
    <source>
        <dbReference type="Proteomes" id="UP000295096"/>
    </source>
</evidence>
<dbReference type="OrthoDB" id="9810618at2"/>
<protein>
    <submittedName>
        <fullName evidence="6">Hsp20 family protein</fullName>
    </submittedName>
</protein>
<dbReference type="PANTHER" id="PTHR47062:SF1">
    <property type="entry name" value="SMALL HEAT SHOCK PROTEIN IBPA"/>
    <property type="match status" value="1"/>
</dbReference>
<dbReference type="InterPro" id="IPR037913">
    <property type="entry name" value="ACD_IbpA/B"/>
</dbReference>
<dbReference type="SUPFAM" id="SSF49764">
    <property type="entry name" value="HSP20-like chaperones"/>
    <property type="match status" value="1"/>
</dbReference>
<dbReference type="Gene3D" id="2.60.40.790">
    <property type="match status" value="1"/>
</dbReference>
<reference evidence="6 7" key="1">
    <citation type="journal article" date="2016" name="J. Microbiol.">
        <title>Dankookia rubra gen. nov., sp. nov., an alphaproteobacterium isolated from sediment of a shallow stream.</title>
        <authorList>
            <person name="Kim W.H."/>
            <person name="Kim D.H."/>
            <person name="Kang K."/>
            <person name="Ahn T.Y."/>
        </authorList>
    </citation>
    <scope>NUCLEOTIDE SEQUENCE [LARGE SCALE GENOMIC DNA]</scope>
    <source>
        <strain evidence="6 7">JCM30602</strain>
    </source>
</reference>
<dbReference type="RefSeq" id="WP_133291941.1">
    <property type="nucleotide sequence ID" value="NZ_SMSJ01000074.1"/>
</dbReference>
<comment type="similarity">
    <text evidence="2 3">Belongs to the small heat shock protein (HSP20) family.</text>
</comment>
<dbReference type="EMBL" id="SMSJ01000074">
    <property type="protein sequence ID" value="TDH59231.1"/>
    <property type="molecule type" value="Genomic_DNA"/>
</dbReference>
<organism evidence="6 7">
    <name type="scientific">Dankookia rubra</name>
    <dbReference type="NCBI Taxonomy" id="1442381"/>
    <lineage>
        <taxon>Bacteria</taxon>
        <taxon>Pseudomonadati</taxon>
        <taxon>Pseudomonadota</taxon>
        <taxon>Alphaproteobacteria</taxon>
        <taxon>Acetobacterales</taxon>
        <taxon>Roseomonadaceae</taxon>
        <taxon>Dankookia</taxon>
    </lineage>
</organism>
<evidence type="ECO:0000256" key="4">
    <source>
        <dbReference type="SAM" id="MobiDB-lite"/>
    </source>
</evidence>
<feature type="region of interest" description="Disordered" evidence="4">
    <location>
        <begin position="140"/>
        <end position="168"/>
    </location>
</feature>
<gene>
    <name evidence="6" type="ORF">E2C06_28320</name>
</gene>
<evidence type="ECO:0000256" key="2">
    <source>
        <dbReference type="PROSITE-ProRule" id="PRU00285"/>
    </source>
</evidence>
<dbReference type="CDD" id="cd06470">
    <property type="entry name" value="ACD_IbpA-B_like"/>
    <property type="match status" value="1"/>
</dbReference>
<dbReference type="Pfam" id="PF00011">
    <property type="entry name" value="HSP20"/>
    <property type="match status" value="1"/>
</dbReference>
<dbReference type="PANTHER" id="PTHR47062">
    <property type="match status" value="1"/>
</dbReference>
<comment type="caution">
    <text evidence="6">The sequence shown here is derived from an EMBL/GenBank/DDBJ whole genome shotgun (WGS) entry which is preliminary data.</text>
</comment>
<feature type="compositionally biased region" description="Polar residues" evidence="4">
    <location>
        <begin position="157"/>
        <end position="168"/>
    </location>
</feature>
<dbReference type="InterPro" id="IPR002068">
    <property type="entry name" value="A-crystallin/Hsp20_dom"/>
</dbReference>
<sequence>MRTEYDFSPLFRSTVGFDRMFDLLQHAAHGGVDENYPPYDIERTGEDSYRVTLAVAGFKPDDLNVVAQQNMLIVTGERRSRTEANGGEQQRQVLHRGIAGRSFERRFELADHVKVASADLADGLLTIELKREIPEAMRPRRIEVGSAGNNVLRGPQPQRQVEGQSQVA</sequence>
<dbReference type="Proteomes" id="UP000295096">
    <property type="component" value="Unassembled WGS sequence"/>
</dbReference>
<evidence type="ECO:0000256" key="3">
    <source>
        <dbReference type="RuleBase" id="RU003616"/>
    </source>
</evidence>
<feature type="domain" description="SHSP" evidence="5">
    <location>
        <begin position="30"/>
        <end position="147"/>
    </location>
</feature>
<name>A0A4R5QA57_9PROT</name>
<keyword evidence="7" id="KW-1185">Reference proteome</keyword>
<evidence type="ECO:0000256" key="1">
    <source>
        <dbReference type="ARBA" id="ARBA00023016"/>
    </source>
</evidence>
<proteinExistence type="inferred from homology"/>
<dbReference type="PROSITE" id="PS01031">
    <property type="entry name" value="SHSP"/>
    <property type="match status" value="1"/>
</dbReference>
<dbReference type="InterPro" id="IPR008978">
    <property type="entry name" value="HSP20-like_chaperone"/>
</dbReference>
<evidence type="ECO:0000259" key="5">
    <source>
        <dbReference type="PROSITE" id="PS01031"/>
    </source>
</evidence>
<accession>A0A4R5QA57</accession>
<keyword evidence="1" id="KW-0346">Stress response</keyword>
<evidence type="ECO:0000313" key="6">
    <source>
        <dbReference type="EMBL" id="TDH59231.1"/>
    </source>
</evidence>